<gene>
    <name evidence="4" type="ORF">MUN87_06160</name>
</gene>
<feature type="domain" description="Alpha fucosidase A-like C-terminal" evidence="2">
    <location>
        <begin position="671"/>
        <end position="764"/>
    </location>
</feature>
<evidence type="ECO:0000313" key="4">
    <source>
        <dbReference type="EMBL" id="UOQ86467.1"/>
    </source>
</evidence>
<dbReference type="InterPro" id="IPR054363">
    <property type="entry name" value="GH95_cat"/>
</dbReference>
<keyword evidence="5" id="KW-1185">Reference proteome</keyword>
<dbReference type="Pfam" id="PF22124">
    <property type="entry name" value="Glyco_hydro_95_cat"/>
    <property type="match status" value="1"/>
</dbReference>
<dbReference type="InterPro" id="IPR016518">
    <property type="entry name" value="Alpha-L-fucosidase"/>
</dbReference>
<accession>A0ABY4GTA6</accession>
<dbReference type="PIRSF" id="PIRSF007663">
    <property type="entry name" value="UCP007663"/>
    <property type="match status" value="1"/>
</dbReference>
<dbReference type="Gene3D" id="1.50.10.10">
    <property type="match status" value="1"/>
</dbReference>
<dbReference type="Proteomes" id="UP000831537">
    <property type="component" value="Chromosome"/>
</dbReference>
<protein>
    <submittedName>
        <fullName evidence="4">Glycoside hydrolase family 95 protein</fullName>
    </submittedName>
</protein>
<dbReference type="EMBL" id="CP095071">
    <property type="protein sequence ID" value="UOQ86467.1"/>
    <property type="molecule type" value="Genomic_DNA"/>
</dbReference>
<evidence type="ECO:0000313" key="5">
    <source>
        <dbReference type="Proteomes" id="UP000831537"/>
    </source>
</evidence>
<evidence type="ECO:0000259" key="3">
    <source>
        <dbReference type="Pfam" id="PF22124"/>
    </source>
</evidence>
<keyword evidence="4" id="KW-0378">Hydrolase</keyword>
<feature type="domain" description="Glycosyl hydrolase family 95 catalytic" evidence="3">
    <location>
        <begin position="265"/>
        <end position="669"/>
    </location>
</feature>
<dbReference type="PANTHER" id="PTHR31084:SF0">
    <property type="entry name" value="ALPHA-L-FUCOSIDASE 2"/>
    <property type="match status" value="1"/>
</dbReference>
<dbReference type="Pfam" id="PF21307">
    <property type="entry name" value="Glyco_hydro_95_C"/>
    <property type="match status" value="1"/>
</dbReference>
<dbReference type="InterPro" id="IPR008928">
    <property type="entry name" value="6-hairpin_glycosidase_sf"/>
</dbReference>
<sequence length="768" mass="86637">MVKLDTKTNCLWYNKPADNWNEALPIGNGRLGGMVFGHVSNEKIQLNEDSVWYGGPRDRINPDALSNVNRVRELLADGNLKEAEELAKWSMSGVPKSQRHYEPLGEIKMDFNELNEYKHYSRVLDLDTAIVNTSFVTDNISHQREVFTSYPDQVMVMRLTAAEQQPISFQASLDRGNTRNLDTTEQLSSSSILMSGETGGKDGIAFTAVLKVIAEEGDVNTLGNQICVNQASAVTILLTAATSYRFEKPKEQCLHTISCAARKGFNDLRKTHIEDYQSLFQRVELTISEPSTVGEELPTDERLKQLQQGEEDLGLIDTYFHFGRYLMIASSRPNSLPATLQGIWNDLMLPPWDSKYTININAQMNYWPAEVCHLSECHMPLLTHIEKMKESGRVTAKKMYNCRGFTAHHNTDIWGDTAPQDIYPPASYWPMGAAWLCLHLWEHYQYTTDVTYLEQAYETMKEAALFFVDFLMENKDGYLITTPSVSPENTYILPDGERGRLCEAPSMDSQIIHALFSNCIKASDILAVDKAFSQQLSDLKDKLPPIQIGKHGQIKEWLEDYDEAEPGHRHISHLFALHPGNQISPITTPALTKAAEVTLKRRLMHGGGHTGWSRAWIINMWARLHQSEAAYDNVVELLKSSTLPNLFDNHPPFQIDGNFGGTAGIIEMIVQSQNDEIHLLPAIPKAWKNGYVKGIKARGGYELEFEWKQHQIQYVNIAAVQTGTVCIRVDAPVKVDNQLVIQQADNVYEVVVEADQTSHISFNTVSKM</sequence>
<dbReference type="InterPro" id="IPR027414">
    <property type="entry name" value="GH95_N_dom"/>
</dbReference>
<proteinExistence type="predicted"/>
<evidence type="ECO:0000259" key="1">
    <source>
        <dbReference type="Pfam" id="PF14498"/>
    </source>
</evidence>
<name>A0ABY4GTA6_9BACI</name>
<organism evidence="4 5">
    <name type="scientific">Gracilibacillus salinarum</name>
    <dbReference type="NCBI Taxonomy" id="2932255"/>
    <lineage>
        <taxon>Bacteria</taxon>
        <taxon>Bacillati</taxon>
        <taxon>Bacillota</taxon>
        <taxon>Bacilli</taxon>
        <taxon>Bacillales</taxon>
        <taxon>Bacillaceae</taxon>
        <taxon>Gracilibacillus</taxon>
    </lineage>
</organism>
<dbReference type="InterPro" id="IPR012341">
    <property type="entry name" value="6hp_glycosidase-like_sf"/>
</dbReference>
<evidence type="ECO:0000259" key="2">
    <source>
        <dbReference type="Pfam" id="PF21307"/>
    </source>
</evidence>
<dbReference type="GO" id="GO:0016787">
    <property type="term" value="F:hydrolase activity"/>
    <property type="evidence" value="ECO:0007669"/>
    <property type="project" value="UniProtKB-KW"/>
</dbReference>
<dbReference type="PANTHER" id="PTHR31084">
    <property type="entry name" value="ALPHA-L-FUCOSIDASE 2"/>
    <property type="match status" value="1"/>
</dbReference>
<feature type="domain" description="Glycosyl hydrolase family 95 N-terminal" evidence="1">
    <location>
        <begin position="11"/>
        <end position="245"/>
    </location>
</feature>
<dbReference type="Pfam" id="PF14498">
    <property type="entry name" value="Glyco_hyd_65N_2"/>
    <property type="match status" value="1"/>
</dbReference>
<dbReference type="RefSeq" id="WP_244746835.1">
    <property type="nucleotide sequence ID" value="NZ_CP095071.1"/>
</dbReference>
<dbReference type="SUPFAM" id="SSF48208">
    <property type="entry name" value="Six-hairpin glycosidases"/>
    <property type="match status" value="1"/>
</dbReference>
<reference evidence="4 5" key="1">
    <citation type="submission" date="2022-04" db="EMBL/GenBank/DDBJ databases">
        <title>Gracilibacillus sp. isolated from saltern.</title>
        <authorList>
            <person name="Won M."/>
            <person name="Lee C.-M."/>
            <person name="Woen H.-Y."/>
            <person name="Kwon S.-W."/>
        </authorList>
    </citation>
    <scope>NUCLEOTIDE SEQUENCE [LARGE SCALE GENOMIC DNA]</scope>
    <source>
        <strain evidence="4 5">SSPM10-3</strain>
    </source>
</reference>
<dbReference type="InterPro" id="IPR049053">
    <property type="entry name" value="AFCA-like_C"/>
</dbReference>